<organism evidence="1 2">
    <name type="scientific">Pseudomonas saponiphila</name>
    <dbReference type="NCBI Taxonomy" id="556534"/>
    <lineage>
        <taxon>Bacteria</taxon>
        <taxon>Pseudomonadati</taxon>
        <taxon>Pseudomonadota</taxon>
        <taxon>Gammaproteobacteria</taxon>
        <taxon>Pseudomonadales</taxon>
        <taxon>Pseudomonadaceae</taxon>
        <taxon>Pseudomonas</taxon>
    </lineage>
</organism>
<evidence type="ECO:0000313" key="2">
    <source>
        <dbReference type="Proteomes" id="UP000198982"/>
    </source>
</evidence>
<name>A0A1H4ZC37_9PSED</name>
<accession>A0A1H4ZC37</accession>
<dbReference type="EMBL" id="FNTJ01000003">
    <property type="protein sequence ID" value="SED27806.1"/>
    <property type="molecule type" value="Genomic_DNA"/>
</dbReference>
<proteinExistence type="predicted"/>
<reference evidence="2" key="1">
    <citation type="submission" date="2016-10" db="EMBL/GenBank/DDBJ databases">
        <authorList>
            <person name="Varghese N."/>
            <person name="Submissions S."/>
        </authorList>
    </citation>
    <scope>NUCLEOTIDE SEQUENCE [LARGE SCALE GENOMIC DNA]</scope>
    <source>
        <strain evidence="2">DSM 9751</strain>
    </source>
</reference>
<protein>
    <submittedName>
        <fullName evidence="1">Uncharacterized protein</fullName>
    </submittedName>
</protein>
<gene>
    <name evidence="1" type="ORF">SAMN05216178_6585</name>
</gene>
<dbReference type="Proteomes" id="UP000198982">
    <property type="component" value="Unassembled WGS sequence"/>
</dbReference>
<keyword evidence="2" id="KW-1185">Reference proteome</keyword>
<evidence type="ECO:0000313" key="1">
    <source>
        <dbReference type="EMBL" id="SED27806.1"/>
    </source>
</evidence>
<dbReference type="AlphaFoldDB" id="A0A1H4ZC37"/>
<sequence length="118" mass="12647">MGACQAHASRDVDMPLLGILGDSFIEAFGEAPDRDRAMRVVILEGMKQGLSLCALRPQHKAGPAAALFSLKTQNTFLVTREGVSIASETPTSSGWEPVRGQTDLQVVFRVLFSASKVS</sequence>